<feature type="transmembrane region" description="Helical" evidence="1">
    <location>
        <begin position="94"/>
        <end position="115"/>
    </location>
</feature>
<name>A0A9P6T8E1_9BASI</name>
<organism evidence="2 3">
    <name type="scientific">Cronartium quercuum f. sp. fusiforme G11</name>
    <dbReference type="NCBI Taxonomy" id="708437"/>
    <lineage>
        <taxon>Eukaryota</taxon>
        <taxon>Fungi</taxon>
        <taxon>Dikarya</taxon>
        <taxon>Basidiomycota</taxon>
        <taxon>Pucciniomycotina</taxon>
        <taxon>Pucciniomycetes</taxon>
        <taxon>Pucciniales</taxon>
        <taxon>Coleosporiaceae</taxon>
        <taxon>Cronartium</taxon>
    </lineage>
</organism>
<reference evidence="2" key="1">
    <citation type="submission" date="2013-11" db="EMBL/GenBank/DDBJ databases">
        <title>Genome sequence of the fusiform rust pathogen reveals effectors for host alternation and coevolution with pine.</title>
        <authorList>
            <consortium name="DOE Joint Genome Institute"/>
            <person name="Smith K."/>
            <person name="Pendleton A."/>
            <person name="Kubisiak T."/>
            <person name="Anderson C."/>
            <person name="Salamov A."/>
            <person name="Aerts A."/>
            <person name="Riley R."/>
            <person name="Clum A."/>
            <person name="Lindquist E."/>
            <person name="Ence D."/>
            <person name="Campbell M."/>
            <person name="Kronenberg Z."/>
            <person name="Feau N."/>
            <person name="Dhillon B."/>
            <person name="Hamelin R."/>
            <person name="Burleigh J."/>
            <person name="Smith J."/>
            <person name="Yandell M."/>
            <person name="Nelson C."/>
            <person name="Grigoriev I."/>
            <person name="Davis J."/>
        </authorList>
    </citation>
    <scope>NUCLEOTIDE SEQUENCE</scope>
    <source>
        <strain evidence="2">G11</strain>
    </source>
</reference>
<feature type="transmembrane region" description="Helical" evidence="1">
    <location>
        <begin position="17"/>
        <end position="36"/>
    </location>
</feature>
<evidence type="ECO:0000313" key="3">
    <source>
        <dbReference type="Proteomes" id="UP000886653"/>
    </source>
</evidence>
<keyword evidence="1" id="KW-0472">Membrane</keyword>
<dbReference type="EMBL" id="MU167388">
    <property type="protein sequence ID" value="KAG0141398.1"/>
    <property type="molecule type" value="Genomic_DNA"/>
</dbReference>
<protein>
    <submittedName>
        <fullName evidence="2">Uncharacterized protein</fullName>
    </submittedName>
</protein>
<gene>
    <name evidence="2" type="ORF">CROQUDRAFT_663920</name>
</gene>
<evidence type="ECO:0000256" key="1">
    <source>
        <dbReference type="SAM" id="Phobius"/>
    </source>
</evidence>
<dbReference type="OrthoDB" id="2505812at2759"/>
<keyword evidence="1" id="KW-0812">Transmembrane</keyword>
<comment type="caution">
    <text evidence="2">The sequence shown here is derived from an EMBL/GenBank/DDBJ whole genome shotgun (WGS) entry which is preliminary data.</text>
</comment>
<keyword evidence="1" id="KW-1133">Transmembrane helix</keyword>
<dbReference type="Proteomes" id="UP000886653">
    <property type="component" value="Unassembled WGS sequence"/>
</dbReference>
<feature type="transmembrane region" description="Helical" evidence="1">
    <location>
        <begin position="42"/>
        <end position="61"/>
    </location>
</feature>
<sequence length="234" mass="26993">MMTIVTNEFGKRWVQPYYLLQAITTITPLVFCIFQARRSEIIGIGIPISLLPLLVMSRLRAIRRRMKLVNVCEETLVGAIFDLLWLLANLGFLLIGNWSSVTVYLGFSILIRFMVQRPRFGGPSRIRTMRAQEFAQMVLGRSLSSLTGFSATELLEMNEEQVRTRVRMRDDTLCKYQDGKEWIVLPIWDEKTRSEPGWMDLEALVAKLSTTWVLMPLKAFVGSWIFSFDDRSSI</sequence>
<evidence type="ECO:0000313" key="2">
    <source>
        <dbReference type="EMBL" id="KAG0141398.1"/>
    </source>
</evidence>
<accession>A0A9P6T8E1</accession>
<dbReference type="AlphaFoldDB" id="A0A9P6T8E1"/>
<keyword evidence="3" id="KW-1185">Reference proteome</keyword>
<proteinExistence type="predicted"/>